<dbReference type="KEGG" id="spha:D3Y57_19190"/>
<reference evidence="1 2" key="1">
    <citation type="submission" date="2018-09" db="EMBL/GenBank/DDBJ databases">
        <title>Sphingomonas peninsula sp. nov., isolated from fildes peninsula, Antarctic soil.</title>
        <authorList>
            <person name="Yingchao G."/>
        </authorList>
    </citation>
    <scope>NUCLEOTIDE SEQUENCE [LARGE SCALE GENOMIC DNA]</scope>
    <source>
        <strain evidence="1 2">YZ-8</strain>
    </source>
</reference>
<keyword evidence="2" id="KW-1185">Reference proteome</keyword>
<dbReference type="AlphaFoldDB" id="A0A494TEG0"/>
<sequence length="72" mass="7630">MAEAKNVKHVVTNVSGGPRVINAIPGVLLQNGESTDGAVEMTEAEFAVAKSTEWFKFGDKSDARPKPADKAD</sequence>
<accession>A0A494TEG0</accession>
<dbReference type="OrthoDB" id="9927293at2"/>
<proteinExistence type="predicted"/>
<dbReference type="EMBL" id="CP032829">
    <property type="protein sequence ID" value="AYJ87660.1"/>
    <property type="molecule type" value="Genomic_DNA"/>
</dbReference>
<evidence type="ECO:0000313" key="2">
    <source>
        <dbReference type="Proteomes" id="UP000276254"/>
    </source>
</evidence>
<organism evidence="1 2">
    <name type="scientific">Sphingomonas paeninsulae</name>
    <dbReference type="NCBI Taxonomy" id="2319844"/>
    <lineage>
        <taxon>Bacteria</taxon>
        <taxon>Pseudomonadati</taxon>
        <taxon>Pseudomonadota</taxon>
        <taxon>Alphaproteobacteria</taxon>
        <taxon>Sphingomonadales</taxon>
        <taxon>Sphingomonadaceae</taxon>
        <taxon>Sphingomonas</taxon>
    </lineage>
</organism>
<gene>
    <name evidence="1" type="ORF">D3Y57_19190</name>
</gene>
<dbReference type="Proteomes" id="UP000276254">
    <property type="component" value="Chromosome"/>
</dbReference>
<dbReference type="RefSeq" id="WP_121155260.1">
    <property type="nucleotide sequence ID" value="NZ_CP032829.1"/>
</dbReference>
<name>A0A494TEG0_SPHPE</name>
<protein>
    <submittedName>
        <fullName evidence="1">Uncharacterized protein</fullName>
    </submittedName>
</protein>
<evidence type="ECO:0000313" key="1">
    <source>
        <dbReference type="EMBL" id="AYJ87660.1"/>
    </source>
</evidence>